<dbReference type="InterPro" id="IPR045177">
    <property type="entry name" value="FDM1-5/IDN2"/>
</dbReference>
<sequence>MQRLAREHIRRILDEQETLNHELEVKRKELDSWSKQLNRREALTERERQKLDEEKEKNTTRNNSLDMASMEQRKADENVLRLVEEQKKEKQEALTKILQLERQLDAKQKLEMEIEELKGKLQVMKHLGDEDDAAVQNKIKEMNEELDQKVDEMGSLEDLNQTLIVKERQSNDELQEARKELINGLSEMLSGRTLIGLKRMGEIDTKPFQTICKGRFKSSEAEVKAFELCSLWQERMKNPDWHPYKIVMLEGGNHQVCHSDFDISTSCVSALAFGLFNLTVTVF</sequence>
<dbReference type="PANTHER" id="PTHR21596:SF3">
    <property type="entry name" value="FACTOR OF DNA METHYLATION 1-RELATED"/>
    <property type="match status" value="1"/>
</dbReference>
<dbReference type="GO" id="GO:0080188">
    <property type="term" value="P:gene silencing by siRNA-directed DNA methylation"/>
    <property type="evidence" value="ECO:0007669"/>
    <property type="project" value="InterPro"/>
</dbReference>
<feature type="domain" description="Factor of DNA methylation 1-5/IDN2" evidence="2">
    <location>
        <begin position="198"/>
        <end position="259"/>
    </location>
</feature>
<accession>A0A6A4L0D3</accession>
<dbReference type="Proteomes" id="UP000428333">
    <property type="component" value="Linkage Group LG08"/>
</dbReference>
<comment type="caution">
    <text evidence="3">The sequence shown here is derived from an EMBL/GenBank/DDBJ whole genome shotgun (WGS) entry which is preliminary data.</text>
</comment>
<evidence type="ECO:0000313" key="4">
    <source>
        <dbReference type="Proteomes" id="UP000428333"/>
    </source>
</evidence>
<feature type="non-terminal residue" evidence="3">
    <location>
        <position position="1"/>
    </location>
</feature>
<feature type="compositionally biased region" description="Basic and acidic residues" evidence="1">
    <location>
        <begin position="41"/>
        <end position="59"/>
    </location>
</feature>
<protein>
    <recommendedName>
        <fullName evidence="2">Factor of DNA methylation 1-5/IDN2 domain-containing protein</fullName>
    </recommendedName>
</protein>
<evidence type="ECO:0000256" key="1">
    <source>
        <dbReference type="SAM" id="MobiDB-lite"/>
    </source>
</evidence>
<dbReference type="Pfam" id="PF03469">
    <property type="entry name" value="XH"/>
    <property type="match status" value="1"/>
</dbReference>
<keyword evidence="4" id="KW-1185">Reference proteome</keyword>
<dbReference type="PANTHER" id="PTHR21596">
    <property type="entry name" value="RIBONUCLEASE P SUBUNIT P38"/>
    <property type="match status" value="1"/>
</dbReference>
<evidence type="ECO:0000259" key="2">
    <source>
        <dbReference type="Pfam" id="PF03469"/>
    </source>
</evidence>
<dbReference type="AlphaFoldDB" id="A0A6A4L0D3"/>
<organism evidence="3 4">
    <name type="scientific">Rhododendron williamsianum</name>
    <dbReference type="NCBI Taxonomy" id="262921"/>
    <lineage>
        <taxon>Eukaryota</taxon>
        <taxon>Viridiplantae</taxon>
        <taxon>Streptophyta</taxon>
        <taxon>Embryophyta</taxon>
        <taxon>Tracheophyta</taxon>
        <taxon>Spermatophyta</taxon>
        <taxon>Magnoliopsida</taxon>
        <taxon>eudicotyledons</taxon>
        <taxon>Gunneridae</taxon>
        <taxon>Pentapetalae</taxon>
        <taxon>asterids</taxon>
        <taxon>Ericales</taxon>
        <taxon>Ericaceae</taxon>
        <taxon>Ericoideae</taxon>
        <taxon>Rhodoreae</taxon>
        <taxon>Rhododendron</taxon>
    </lineage>
</organism>
<evidence type="ECO:0000313" key="3">
    <source>
        <dbReference type="EMBL" id="KAE9453566.1"/>
    </source>
</evidence>
<reference evidence="3 4" key="1">
    <citation type="journal article" date="2019" name="Genome Biol. Evol.">
        <title>The Rhododendron genome and chromosomal organization provide insight into shared whole-genome duplications across the heath family (Ericaceae).</title>
        <authorList>
            <person name="Soza V.L."/>
            <person name="Lindsley D."/>
            <person name="Waalkes A."/>
            <person name="Ramage E."/>
            <person name="Patwardhan R.P."/>
            <person name="Burton J.N."/>
            <person name="Adey A."/>
            <person name="Kumar A."/>
            <person name="Qiu R."/>
            <person name="Shendure J."/>
            <person name="Hall B."/>
        </authorList>
    </citation>
    <scope>NUCLEOTIDE SEQUENCE [LARGE SCALE GENOMIC DNA]</scope>
    <source>
        <strain evidence="3">RSF 1966-606</strain>
    </source>
</reference>
<dbReference type="EMBL" id="QEFC01002166">
    <property type="protein sequence ID" value="KAE9453566.1"/>
    <property type="molecule type" value="Genomic_DNA"/>
</dbReference>
<gene>
    <name evidence="3" type="ORF">C3L33_14534</name>
</gene>
<dbReference type="InterPro" id="IPR005379">
    <property type="entry name" value="FDM1-5/IDN2_XH"/>
</dbReference>
<proteinExistence type="predicted"/>
<dbReference type="OrthoDB" id="1892195at2759"/>
<name>A0A6A4L0D3_9ERIC</name>
<feature type="region of interest" description="Disordered" evidence="1">
    <location>
        <begin position="41"/>
        <end position="63"/>
    </location>
</feature>